<reference evidence="2 3" key="1">
    <citation type="submission" date="2015-01" db="EMBL/GenBank/DDBJ databases">
        <title>Draft Genome Sequences of Four Bacillus thermoamylovorans Strains, Isolated From Food Products.</title>
        <authorList>
            <person name="Krawcyk A.O."/>
            <person name="Berendsen E.M."/>
            <person name="Eijlander R.T."/>
            <person name="de Jong A."/>
            <person name="Wells-Bennik M."/>
            <person name="Kuipers O.P."/>
        </authorList>
    </citation>
    <scope>NUCLEOTIDE SEQUENCE [LARGE SCALE GENOMIC DNA]</scope>
    <source>
        <strain evidence="2 3">B4167</strain>
    </source>
</reference>
<comment type="caution">
    <text evidence="2">The sequence shown here is derived from an EMBL/GenBank/DDBJ whole genome shotgun (WGS) entry which is preliminary data.</text>
</comment>
<gene>
    <name evidence="2" type="ORF">B4167_3047</name>
</gene>
<accession>A0ABD4A5J6</accession>
<proteinExistence type="predicted"/>
<evidence type="ECO:0000313" key="3">
    <source>
        <dbReference type="Proteomes" id="UP000032076"/>
    </source>
</evidence>
<dbReference type="EMBL" id="JXLU01000103">
    <property type="protein sequence ID" value="KIO72072.1"/>
    <property type="molecule type" value="Genomic_DNA"/>
</dbReference>
<evidence type="ECO:0000313" key="2">
    <source>
        <dbReference type="EMBL" id="KIO72072.1"/>
    </source>
</evidence>
<sequence>MIFLSREVEGQARRNLGNRFKNTVPTPADKRLEDKKEYD</sequence>
<protein>
    <submittedName>
        <fullName evidence="2">Uncharacterized protein</fullName>
    </submittedName>
</protein>
<organism evidence="2 3">
    <name type="scientific">Caldibacillus thermoamylovorans</name>
    <dbReference type="NCBI Taxonomy" id="35841"/>
    <lineage>
        <taxon>Bacteria</taxon>
        <taxon>Bacillati</taxon>
        <taxon>Bacillota</taxon>
        <taxon>Bacilli</taxon>
        <taxon>Bacillales</taxon>
        <taxon>Bacillaceae</taxon>
        <taxon>Caldibacillus</taxon>
    </lineage>
</organism>
<feature type="region of interest" description="Disordered" evidence="1">
    <location>
        <begin position="16"/>
        <end position="39"/>
    </location>
</feature>
<feature type="compositionally biased region" description="Basic and acidic residues" evidence="1">
    <location>
        <begin position="28"/>
        <end position="39"/>
    </location>
</feature>
<dbReference type="Proteomes" id="UP000032076">
    <property type="component" value="Unassembled WGS sequence"/>
</dbReference>
<dbReference type="AlphaFoldDB" id="A0ABD4A5J6"/>
<name>A0ABD4A5J6_9BACI</name>
<evidence type="ECO:0000256" key="1">
    <source>
        <dbReference type="SAM" id="MobiDB-lite"/>
    </source>
</evidence>